<dbReference type="PANTHER" id="PTHR43637:SF1">
    <property type="entry name" value="UPF0273 PROTEIN TM_0370"/>
    <property type="match status" value="1"/>
</dbReference>
<dbReference type="KEGG" id="soh:D1869_04810"/>
<dbReference type="Pfam" id="PF06745">
    <property type="entry name" value="ATPase"/>
    <property type="match status" value="1"/>
</dbReference>
<evidence type="ECO:0000256" key="1">
    <source>
        <dbReference type="ARBA" id="ARBA00022741"/>
    </source>
</evidence>
<sequence>MIMRVGVKILDEIVDFPEGSVSLVFGPIGSGKSKLVRTITKYFLSLDKGVLYLSVEEDPRRVLSYFSDVNIEKLKVVNLFSDIIRDPRIIQGFNITSDLKNVMKDVSLLVLDSINEFALQLDVNQLILFIKTIIATVYASNAIALITYNSGNDDTDYVMSMVEYLFDGIIQLDVEEDISIKSIRVLRMRNKKHDPNWHFFKIEDGNIVPLDASIVATMLKNIQK</sequence>
<dbReference type="InterPro" id="IPR027417">
    <property type="entry name" value="P-loop_NTPase"/>
</dbReference>
<proteinExistence type="predicted"/>
<dbReference type="AlphaFoldDB" id="A0A650CFF4"/>
<dbReference type="GO" id="GO:0005524">
    <property type="term" value="F:ATP binding"/>
    <property type="evidence" value="ECO:0007669"/>
    <property type="project" value="UniProtKB-KW"/>
</dbReference>
<gene>
    <name evidence="4" type="ORF">D1869_04810</name>
</gene>
<dbReference type="SUPFAM" id="SSF52540">
    <property type="entry name" value="P-loop containing nucleoside triphosphate hydrolases"/>
    <property type="match status" value="1"/>
</dbReference>
<keyword evidence="5" id="KW-1185">Reference proteome</keyword>
<organism evidence="4 5">
    <name type="scientific">Sulfurisphaera ohwakuensis</name>
    <dbReference type="NCBI Taxonomy" id="69656"/>
    <lineage>
        <taxon>Archaea</taxon>
        <taxon>Thermoproteota</taxon>
        <taxon>Thermoprotei</taxon>
        <taxon>Sulfolobales</taxon>
        <taxon>Sulfolobaceae</taxon>
        <taxon>Sulfurisphaera</taxon>
    </lineage>
</organism>
<evidence type="ECO:0000256" key="2">
    <source>
        <dbReference type="ARBA" id="ARBA00022840"/>
    </source>
</evidence>
<keyword evidence="1" id="KW-0547">Nucleotide-binding</keyword>
<name>A0A650CFF4_SULOH</name>
<dbReference type="OrthoDB" id="39720at2157"/>
<dbReference type="Proteomes" id="UP000427373">
    <property type="component" value="Chromosome"/>
</dbReference>
<feature type="domain" description="AAA+ ATPase" evidence="3">
    <location>
        <begin position="18"/>
        <end position="176"/>
    </location>
</feature>
<evidence type="ECO:0000259" key="3">
    <source>
        <dbReference type="SMART" id="SM00382"/>
    </source>
</evidence>
<accession>A0A650CFF4</accession>
<dbReference type="InterPro" id="IPR003593">
    <property type="entry name" value="AAA+_ATPase"/>
</dbReference>
<dbReference type="EMBL" id="CP045484">
    <property type="protein sequence ID" value="QGR16591.1"/>
    <property type="molecule type" value="Genomic_DNA"/>
</dbReference>
<keyword evidence="2" id="KW-0067">ATP-binding</keyword>
<protein>
    <recommendedName>
        <fullName evidence="3">AAA+ ATPase domain-containing protein</fullName>
    </recommendedName>
</protein>
<dbReference type="PANTHER" id="PTHR43637">
    <property type="entry name" value="UPF0273 PROTEIN TM_0370"/>
    <property type="match status" value="1"/>
</dbReference>
<reference evidence="4 5" key="1">
    <citation type="submission" date="2019-10" db="EMBL/GenBank/DDBJ databases">
        <title>Genome Sequences from Six Type Strain Members of the Archaeal Family Sulfolobaceae: Acidianus ambivalens, Acidianus infernus, Metallosphaera prunae, Stygiolobus azoricus, Sulfolobus metallicus, and Sulfurisphaera ohwakuensis.</title>
        <authorList>
            <person name="Counts J.A."/>
            <person name="Kelly R.M."/>
        </authorList>
    </citation>
    <scope>NUCLEOTIDE SEQUENCE [LARGE SCALE GENOMIC DNA]</scope>
    <source>
        <strain evidence="4 5">TA-1</strain>
    </source>
</reference>
<evidence type="ECO:0000313" key="5">
    <source>
        <dbReference type="Proteomes" id="UP000427373"/>
    </source>
</evidence>
<dbReference type="Gene3D" id="3.40.50.300">
    <property type="entry name" value="P-loop containing nucleotide triphosphate hydrolases"/>
    <property type="match status" value="1"/>
</dbReference>
<dbReference type="InterPro" id="IPR014774">
    <property type="entry name" value="KaiC-like_dom"/>
</dbReference>
<evidence type="ECO:0000313" key="4">
    <source>
        <dbReference type="EMBL" id="QGR16591.1"/>
    </source>
</evidence>
<dbReference type="SMART" id="SM00382">
    <property type="entry name" value="AAA"/>
    <property type="match status" value="1"/>
</dbReference>